<keyword evidence="1" id="KW-0812">Transmembrane</keyword>
<evidence type="ECO:0000313" key="2">
    <source>
        <dbReference type="EMBL" id="PSL50485.1"/>
    </source>
</evidence>
<accession>A0A2P8HWE1</accession>
<name>A0A2P8HWE1_9BACI</name>
<dbReference type="Proteomes" id="UP000242310">
    <property type="component" value="Unassembled WGS sequence"/>
</dbReference>
<proteinExistence type="predicted"/>
<dbReference type="Pfam" id="PF10966">
    <property type="entry name" value="DUF2768"/>
    <property type="match status" value="1"/>
</dbReference>
<evidence type="ECO:0000313" key="3">
    <source>
        <dbReference type="Proteomes" id="UP000242310"/>
    </source>
</evidence>
<protein>
    <submittedName>
        <fullName evidence="2">Uncharacterized protein DUF2768</fullName>
    </submittedName>
</protein>
<dbReference type="OrthoDB" id="2476435at2"/>
<dbReference type="InterPro" id="IPR020076">
    <property type="entry name" value="DUF2768"/>
</dbReference>
<comment type="caution">
    <text evidence="2">The sequence shown here is derived from an EMBL/GenBank/DDBJ whole genome shotgun (WGS) entry which is preliminary data.</text>
</comment>
<feature type="transmembrane region" description="Helical" evidence="1">
    <location>
        <begin position="38"/>
        <end position="59"/>
    </location>
</feature>
<keyword evidence="3" id="KW-1185">Reference proteome</keyword>
<gene>
    <name evidence="2" type="ORF">B0H94_10397</name>
</gene>
<organism evidence="2 3">
    <name type="scientific">Salsuginibacillus halophilus</name>
    <dbReference type="NCBI Taxonomy" id="517424"/>
    <lineage>
        <taxon>Bacteria</taxon>
        <taxon>Bacillati</taxon>
        <taxon>Bacillota</taxon>
        <taxon>Bacilli</taxon>
        <taxon>Bacillales</taxon>
        <taxon>Bacillaceae</taxon>
        <taxon>Salsuginibacillus</taxon>
    </lineage>
</organism>
<dbReference type="RefSeq" id="WP_106587813.1">
    <property type="nucleotide sequence ID" value="NZ_PYAV01000003.1"/>
</dbReference>
<evidence type="ECO:0000256" key="1">
    <source>
        <dbReference type="SAM" id="Phobius"/>
    </source>
</evidence>
<reference evidence="2 3" key="1">
    <citation type="submission" date="2018-03" db="EMBL/GenBank/DDBJ databases">
        <title>Genomic Encyclopedia of Type Strains, Phase III (KMG-III): the genomes of soil and plant-associated and newly described type strains.</title>
        <authorList>
            <person name="Whitman W."/>
        </authorList>
    </citation>
    <scope>NUCLEOTIDE SEQUENCE [LARGE SCALE GENOMIC DNA]</scope>
    <source>
        <strain evidence="2 3">CGMCC 1.07653</strain>
    </source>
</reference>
<sequence>MTPLENMWFSFIGLGLMFVSVVLALFGKSKLSGILRFIVMSFSFVCLVIAGIITFIIVIQGPTADY</sequence>
<keyword evidence="1" id="KW-0472">Membrane</keyword>
<keyword evidence="1" id="KW-1133">Transmembrane helix</keyword>
<dbReference type="EMBL" id="PYAV01000003">
    <property type="protein sequence ID" value="PSL50485.1"/>
    <property type="molecule type" value="Genomic_DNA"/>
</dbReference>
<feature type="transmembrane region" description="Helical" evidence="1">
    <location>
        <begin position="6"/>
        <end position="26"/>
    </location>
</feature>
<dbReference type="AlphaFoldDB" id="A0A2P8HWE1"/>